<accession>A2Q3C3</accession>
<proteinExistence type="predicted"/>
<sequence length="50" mass="5566">MVTTFRGITIPDFPLLDYMIHYFNKVSPIMGMIPNQLSSLLGLVIGILAI</sequence>
<dbReference type="AlphaFoldDB" id="A2Q3C3"/>
<reference evidence="1" key="2">
    <citation type="submission" date="2007-03" db="EMBL/GenBank/DDBJ databases">
        <authorList>
            <consortium name="The International Medicago Genome Annotation Group"/>
        </authorList>
    </citation>
    <scope>NUCLEOTIDE SEQUENCE</scope>
</reference>
<dbReference type="EMBL" id="AC155880">
    <property type="protein sequence ID" value="ABN08123.1"/>
    <property type="molecule type" value="Genomic_DNA"/>
</dbReference>
<evidence type="ECO:0000313" key="1">
    <source>
        <dbReference type="EMBL" id="ABN08123.1"/>
    </source>
</evidence>
<organism evidence="1">
    <name type="scientific">Medicago truncatula</name>
    <name type="common">Barrel medic</name>
    <name type="synonym">Medicago tribuloides</name>
    <dbReference type="NCBI Taxonomy" id="3880"/>
    <lineage>
        <taxon>Eukaryota</taxon>
        <taxon>Viridiplantae</taxon>
        <taxon>Streptophyta</taxon>
        <taxon>Embryophyta</taxon>
        <taxon>Tracheophyta</taxon>
        <taxon>Spermatophyta</taxon>
        <taxon>Magnoliopsida</taxon>
        <taxon>eudicotyledons</taxon>
        <taxon>Gunneridae</taxon>
        <taxon>Pentapetalae</taxon>
        <taxon>rosids</taxon>
        <taxon>fabids</taxon>
        <taxon>Fabales</taxon>
        <taxon>Fabaceae</taxon>
        <taxon>Papilionoideae</taxon>
        <taxon>50 kb inversion clade</taxon>
        <taxon>NPAAA clade</taxon>
        <taxon>Hologalegina</taxon>
        <taxon>IRL clade</taxon>
        <taxon>Trifolieae</taxon>
        <taxon>Medicago</taxon>
    </lineage>
</organism>
<reference evidence="1" key="1">
    <citation type="submission" date="2005-04" db="EMBL/GenBank/DDBJ databases">
        <authorList>
            <person name="Town C.D."/>
        </authorList>
    </citation>
    <scope>NUCLEOTIDE SEQUENCE</scope>
</reference>
<name>A2Q3C3_MEDTR</name>
<gene>
    <name evidence="1" type="ORF">MtrDRAFT_AC155880g23v2</name>
</gene>
<protein>
    <submittedName>
        <fullName evidence="1">Uncharacterized protein</fullName>
    </submittedName>
</protein>